<gene>
    <name evidence="2" type="ORF">ABL78_2704</name>
</gene>
<organism evidence="2 3">
    <name type="scientific">Leptomonas seymouri</name>
    <dbReference type="NCBI Taxonomy" id="5684"/>
    <lineage>
        <taxon>Eukaryota</taxon>
        <taxon>Discoba</taxon>
        <taxon>Euglenozoa</taxon>
        <taxon>Kinetoplastea</taxon>
        <taxon>Metakinetoplastina</taxon>
        <taxon>Trypanosomatida</taxon>
        <taxon>Trypanosomatidae</taxon>
        <taxon>Leishmaniinae</taxon>
        <taxon>Leptomonas</taxon>
    </lineage>
</organism>
<dbReference type="OMA" id="CDGVWTV"/>
<proteinExistence type="predicted"/>
<dbReference type="InterPro" id="IPR015871">
    <property type="entry name" value="TFIIA_gsu_C"/>
</dbReference>
<feature type="domain" description="Transcription initiation factor IIA gamma subunit C-terminal" evidence="1">
    <location>
        <begin position="125"/>
        <end position="161"/>
    </location>
</feature>
<evidence type="ECO:0000259" key="1">
    <source>
        <dbReference type="Pfam" id="PF02751"/>
    </source>
</evidence>
<dbReference type="EMBL" id="LJSK01000058">
    <property type="protein sequence ID" value="KPI88200.1"/>
    <property type="molecule type" value="Genomic_DNA"/>
</dbReference>
<evidence type="ECO:0000313" key="2">
    <source>
        <dbReference type="EMBL" id="KPI88200.1"/>
    </source>
</evidence>
<dbReference type="GO" id="GO:0006367">
    <property type="term" value="P:transcription initiation at RNA polymerase II promoter"/>
    <property type="evidence" value="ECO:0007669"/>
    <property type="project" value="InterPro"/>
</dbReference>
<dbReference type="VEuPathDB" id="TriTrypDB:Lsey_0058_0190"/>
<dbReference type="AlphaFoldDB" id="A0A0N1ILR4"/>
<comment type="caution">
    <text evidence="2">The sequence shown here is derived from an EMBL/GenBank/DDBJ whole genome shotgun (WGS) entry which is preliminary data.</text>
</comment>
<keyword evidence="3" id="KW-1185">Reference proteome</keyword>
<sequence>MYRESIIGLALAATLAEMNPRLTARQEEEVWRIFDTSMTASVAEAPLMSHVSVQVPPPSSVAGGGMTAVSTALPQLYIPAHSSETTGDMVPIEAPGVEPPDAPATPSPSLALEAPFDDSHIAFPVYRNCDGVWTVLLKDPTVVVRDGSGKSEKMQLDYLKVCLKDISARPGAAKARGTKRRRARKS</sequence>
<evidence type="ECO:0000313" key="3">
    <source>
        <dbReference type="Proteomes" id="UP000038009"/>
    </source>
</evidence>
<protein>
    <recommendedName>
        <fullName evidence="1">Transcription initiation factor IIA gamma subunit C-terminal domain-containing protein</fullName>
    </recommendedName>
</protein>
<dbReference type="Proteomes" id="UP000038009">
    <property type="component" value="Unassembled WGS sequence"/>
</dbReference>
<accession>A0A0N1ILR4</accession>
<dbReference type="Pfam" id="PF02751">
    <property type="entry name" value="TFIIA_gamma_C"/>
    <property type="match status" value="1"/>
</dbReference>
<dbReference type="GO" id="GO:0005672">
    <property type="term" value="C:transcription factor TFIIA complex"/>
    <property type="evidence" value="ECO:0007669"/>
    <property type="project" value="InterPro"/>
</dbReference>
<reference evidence="2 3" key="1">
    <citation type="journal article" date="2015" name="PLoS Pathog.">
        <title>Leptomonas seymouri: Adaptations to the Dixenous Life Cycle Analyzed by Genome Sequencing, Transcriptome Profiling and Co-infection with Leishmania donovani.</title>
        <authorList>
            <person name="Kraeva N."/>
            <person name="Butenko A."/>
            <person name="Hlavacova J."/>
            <person name="Kostygov A."/>
            <person name="Myskova J."/>
            <person name="Grybchuk D."/>
            <person name="Lestinova T."/>
            <person name="Votypka J."/>
            <person name="Volf P."/>
            <person name="Opperdoes F."/>
            <person name="Flegontov P."/>
            <person name="Lukes J."/>
            <person name="Yurchenko V."/>
        </authorList>
    </citation>
    <scope>NUCLEOTIDE SEQUENCE [LARGE SCALE GENOMIC DNA]</scope>
    <source>
        <strain evidence="2 3">ATCC 30220</strain>
    </source>
</reference>
<dbReference type="OrthoDB" id="250747at2759"/>
<name>A0A0N1ILR4_LEPSE</name>